<name>W6YYW1_COCMI</name>
<protein>
    <submittedName>
        <fullName evidence="1">Uncharacterized protein</fullName>
    </submittedName>
</protein>
<dbReference type="AlphaFoldDB" id="W6YYW1"/>
<organism evidence="1 2">
    <name type="scientific">Bipolaris oryzae ATCC 44560</name>
    <dbReference type="NCBI Taxonomy" id="930090"/>
    <lineage>
        <taxon>Eukaryota</taxon>
        <taxon>Fungi</taxon>
        <taxon>Dikarya</taxon>
        <taxon>Ascomycota</taxon>
        <taxon>Pezizomycotina</taxon>
        <taxon>Dothideomycetes</taxon>
        <taxon>Pleosporomycetidae</taxon>
        <taxon>Pleosporales</taxon>
        <taxon>Pleosporineae</taxon>
        <taxon>Pleosporaceae</taxon>
        <taxon>Bipolaris</taxon>
    </lineage>
</organism>
<dbReference type="GeneID" id="19119177"/>
<dbReference type="HOGENOM" id="CLU_201327_0_0_1"/>
<sequence>LRLPFTGVGFIYRLCPSFLGIDSIMRISGPRDFLHAVQSRLCCYKNGICIEMDFSREWDYQRMKITASTQKIP</sequence>
<reference evidence="1 2" key="1">
    <citation type="journal article" date="2013" name="PLoS Genet.">
        <title>Comparative genome structure, secondary metabolite, and effector coding capacity across Cochliobolus pathogens.</title>
        <authorList>
            <person name="Condon B.J."/>
            <person name="Leng Y."/>
            <person name="Wu D."/>
            <person name="Bushley K.E."/>
            <person name="Ohm R.A."/>
            <person name="Otillar R."/>
            <person name="Martin J."/>
            <person name="Schackwitz W."/>
            <person name="Grimwood J."/>
            <person name="MohdZainudin N."/>
            <person name="Xue C."/>
            <person name="Wang R."/>
            <person name="Manning V.A."/>
            <person name="Dhillon B."/>
            <person name="Tu Z.J."/>
            <person name="Steffenson B.J."/>
            <person name="Salamov A."/>
            <person name="Sun H."/>
            <person name="Lowry S."/>
            <person name="LaButti K."/>
            <person name="Han J."/>
            <person name="Copeland A."/>
            <person name="Lindquist E."/>
            <person name="Barry K."/>
            <person name="Schmutz J."/>
            <person name="Baker S.E."/>
            <person name="Ciuffetti L.M."/>
            <person name="Grigoriev I.V."/>
            <person name="Zhong S."/>
            <person name="Turgeon B.G."/>
        </authorList>
    </citation>
    <scope>NUCLEOTIDE SEQUENCE [LARGE SCALE GENOMIC DNA]</scope>
    <source>
        <strain evidence="1 2">ATCC 44560</strain>
    </source>
</reference>
<proteinExistence type="predicted"/>
<dbReference type="EMBL" id="KI964144">
    <property type="protein sequence ID" value="EUC40714.1"/>
    <property type="molecule type" value="Genomic_DNA"/>
</dbReference>
<dbReference type="KEGG" id="bor:COCMIDRAFT_108068"/>
<keyword evidence="2" id="KW-1185">Reference proteome</keyword>
<dbReference type="Proteomes" id="UP000054032">
    <property type="component" value="Unassembled WGS sequence"/>
</dbReference>
<feature type="non-terminal residue" evidence="1">
    <location>
        <position position="1"/>
    </location>
</feature>
<evidence type="ECO:0000313" key="1">
    <source>
        <dbReference type="EMBL" id="EUC40714.1"/>
    </source>
</evidence>
<accession>W6YYW1</accession>
<gene>
    <name evidence="1" type="ORF">COCMIDRAFT_108068</name>
</gene>
<evidence type="ECO:0000313" key="2">
    <source>
        <dbReference type="Proteomes" id="UP000054032"/>
    </source>
</evidence>
<dbReference type="RefSeq" id="XP_007692768.1">
    <property type="nucleotide sequence ID" value="XM_007694578.1"/>
</dbReference>